<organism evidence="4 5">
    <name type="scientific">Dyadobacter endophyticus</name>
    <dbReference type="NCBI Taxonomy" id="1749036"/>
    <lineage>
        <taxon>Bacteria</taxon>
        <taxon>Pseudomonadati</taxon>
        <taxon>Bacteroidota</taxon>
        <taxon>Cytophagia</taxon>
        <taxon>Cytophagales</taxon>
        <taxon>Spirosomataceae</taxon>
        <taxon>Dyadobacter</taxon>
    </lineage>
</organism>
<comment type="subcellular location">
    <subcellularLocation>
        <location evidence="3">Cytoplasm</location>
    </subcellularLocation>
</comment>
<comment type="similarity">
    <text evidence="3">Belongs to the UreF family.</text>
</comment>
<keyword evidence="1 3" id="KW-0996">Nickel insertion</keyword>
<evidence type="ECO:0000313" key="5">
    <source>
        <dbReference type="Proteomes" id="UP000600214"/>
    </source>
</evidence>
<dbReference type="HAMAP" id="MF_01385">
    <property type="entry name" value="UreF"/>
    <property type="match status" value="1"/>
</dbReference>
<keyword evidence="5" id="KW-1185">Reference proteome</keyword>
<accession>A0ABQ1YQA6</accession>
<dbReference type="Proteomes" id="UP000600214">
    <property type="component" value="Unassembled WGS sequence"/>
</dbReference>
<dbReference type="RefSeq" id="WP_188931744.1">
    <property type="nucleotide sequence ID" value="NZ_BMIA01000001.1"/>
</dbReference>
<dbReference type="PIRSF" id="PIRSF009467">
    <property type="entry name" value="Ureas_acces_UreF"/>
    <property type="match status" value="1"/>
</dbReference>
<dbReference type="PANTHER" id="PTHR33620">
    <property type="entry name" value="UREASE ACCESSORY PROTEIN F"/>
    <property type="match status" value="1"/>
</dbReference>
<comment type="function">
    <text evidence="3">Required for maturation of urease via the functional incorporation of the urease nickel metallocenter.</text>
</comment>
<dbReference type="InterPro" id="IPR002639">
    <property type="entry name" value="UreF"/>
</dbReference>
<evidence type="ECO:0000313" key="4">
    <source>
        <dbReference type="EMBL" id="GGH32861.1"/>
    </source>
</evidence>
<dbReference type="Pfam" id="PF01730">
    <property type="entry name" value="UreF"/>
    <property type="match status" value="1"/>
</dbReference>
<dbReference type="Gene3D" id="1.10.4190.10">
    <property type="entry name" value="Urease accessory protein UreF"/>
    <property type="match status" value="1"/>
</dbReference>
<gene>
    <name evidence="3 4" type="primary">ureF</name>
    <name evidence="4" type="ORF">GCM10007423_22680</name>
</gene>
<sequence>MEMRMLSLLQLSDPTLPIGGYAHSGGLETYVQSGKVCSRDSAGDYIRQMLTENIRYGDAAFASLAYEAVCHSDIDECICLDTECTALKLPREIREASAKLGIRLLKVFQPVLQNPVLDQYAQAIRKKTASGHYCLAFGMCAAAMDIPKDDMLAGFYYNASVGMVTNSVKMIPLGQQEGQELLFSLQPLIAELVENTMNPDRDLLGLCCTGFDIRCMQHETLYSRLYMS</sequence>
<reference evidence="5" key="1">
    <citation type="journal article" date="2019" name="Int. J. Syst. Evol. Microbiol.">
        <title>The Global Catalogue of Microorganisms (GCM) 10K type strain sequencing project: providing services to taxonomists for standard genome sequencing and annotation.</title>
        <authorList>
            <consortium name="The Broad Institute Genomics Platform"/>
            <consortium name="The Broad Institute Genome Sequencing Center for Infectious Disease"/>
            <person name="Wu L."/>
            <person name="Ma J."/>
        </authorList>
    </citation>
    <scope>NUCLEOTIDE SEQUENCE [LARGE SCALE GENOMIC DNA]</scope>
    <source>
        <strain evidence="5">CGMCC 1.15288</strain>
    </source>
</reference>
<evidence type="ECO:0000256" key="1">
    <source>
        <dbReference type="ARBA" id="ARBA00022988"/>
    </source>
</evidence>
<comment type="caution">
    <text evidence="4">The sequence shown here is derived from an EMBL/GenBank/DDBJ whole genome shotgun (WGS) entry which is preliminary data.</text>
</comment>
<keyword evidence="3" id="KW-0963">Cytoplasm</keyword>
<comment type="subunit">
    <text evidence="3">UreD, UreF and UreG form a complex that acts as a GTP-hydrolysis-dependent molecular chaperone, activating the urease apoprotein by helping to assemble the nickel containing metallocenter of UreC. The UreE protein probably delivers the nickel.</text>
</comment>
<dbReference type="PANTHER" id="PTHR33620:SF1">
    <property type="entry name" value="UREASE ACCESSORY PROTEIN F"/>
    <property type="match status" value="1"/>
</dbReference>
<name>A0ABQ1YQA6_9BACT</name>
<protein>
    <recommendedName>
        <fullName evidence="3">Urease accessory protein UreF</fullName>
    </recommendedName>
</protein>
<dbReference type="EMBL" id="BMIA01000001">
    <property type="protein sequence ID" value="GGH32861.1"/>
    <property type="molecule type" value="Genomic_DNA"/>
</dbReference>
<evidence type="ECO:0000256" key="2">
    <source>
        <dbReference type="ARBA" id="ARBA00023186"/>
    </source>
</evidence>
<dbReference type="InterPro" id="IPR038277">
    <property type="entry name" value="UreF_sf"/>
</dbReference>
<keyword evidence="2 3" id="KW-0143">Chaperone</keyword>
<evidence type="ECO:0000256" key="3">
    <source>
        <dbReference type="HAMAP-Rule" id="MF_01385"/>
    </source>
</evidence>
<proteinExistence type="inferred from homology"/>